<evidence type="ECO:0000313" key="2">
    <source>
        <dbReference type="EMBL" id="KAK3804121.1"/>
    </source>
</evidence>
<protein>
    <submittedName>
        <fullName evidence="2">Uncharacterized protein</fullName>
    </submittedName>
</protein>
<keyword evidence="3" id="KW-1185">Reference proteome</keyword>
<dbReference type="AlphaFoldDB" id="A0AAE1EE20"/>
<comment type="caution">
    <text evidence="2">The sequence shown here is derived from an EMBL/GenBank/DDBJ whole genome shotgun (WGS) entry which is preliminary data.</text>
</comment>
<evidence type="ECO:0000313" key="3">
    <source>
        <dbReference type="Proteomes" id="UP001283361"/>
    </source>
</evidence>
<organism evidence="2 3">
    <name type="scientific">Elysia crispata</name>
    <name type="common">lettuce slug</name>
    <dbReference type="NCBI Taxonomy" id="231223"/>
    <lineage>
        <taxon>Eukaryota</taxon>
        <taxon>Metazoa</taxon>
        <taxon>Spiralia</taxon>
        <taxon>Lophotrochozoa</taxon>
        <taxon>Mollusca</taxon>
        <taxon>Gastropoda</taxon>
        <taxon>Heterobranchia</taxon>
        <taxon>Euthyneura</taxon>
        <taxon>Panpulmonata</taxon>
        <taxon>Sacoglossa</taxon>
        <taxon>Placobranchoidea</taxon>
        <taxon>Plakobranchidae</taxon>
        <taxon>Elysia</taxon>
    </lineage>
</organism>
<dbReference type="EMBL" id="JAWDGP010000041">
    <property type="protein sequence ID" value="KAK3804121.1"/>
    <property type="molecule type" value="Genomic_DNA"/>
</dbReference>
<gene>
    <name evidence="2" type="ORF">RRG08_047199</name>
</gene>
<reference evidence="2" key="1">
    <citation type="journal article" date="2023" name="G3 (Bethesda)">
        <title>A reference genome for the long-term kleptoplast-retaining sea slug Elysia crispata morphotype clarki.</title>
        <authorList>
            <person name="Eastman K.E."/>
            <person name="Pendleton A.L."/>
            <person name="Shaikh M.A."/>
            <person name="Suttiyut T."/>
            <person name="Ogas R."/>
            <person name="Tomko P."/>
            <person name="Gavelis G."/>
            <person name="Widhalm J.R."/>
            <person name="Wisecaver J.H."/>
        </authorList>
    </citation>
    <scope>NUCLEOTIDE SEQUENCE</scope>
    <source>
        <strain evidence="2">ECLA1</strain>
    </source>
</reference>
<proteinExistence type="predicted"/>
<evidence type="ECO:0000256" key="1">
    <source>
        <dbReference type="SAM" id="MobiDB-lite"/>
    </source>
</evidence>
<sequence length="66" mass="7415">MSGDREQIKATAPQLGAKVFHKLLPTSRSESALGSNSQRINTRPPAHNRHTALKHRARRRDQQAFS</sequence>
<feature type="compositionally biased region" description="Basic residues" evidence="1">
    <location>
        <begin position="46"/>
        <end position="59"/>
    </location>
</feature>
<accession>A0AAE1EE20</accession>
<name>A0AAE1EE20_9GAST</name>
<feature type="region of interest" description="Disordered" evidence="1">
    <location>
        <begin position="26"/>
        <end position="66"/>
    </location>
</feature>
<feature type="compositionally biased region" description="Polar residues" evidence="1">
    <location>
        <begin position="26"/>
        <end position="41"/>
    </location>
</feature>
<dbReference type="Proteomes" id="UP001283361">
    <property type="component" value="Unassembled WGS sequence"/>
</dbReference>